<dbReference type="InterPro" id="IPR050129">
    <property type="entry name" value="Zn_alcohol_dh"/>
</dbReference>
<dbReference type="RefSeq" id="WP_258389375.1">
    <property type="nucleotide sequence ID" value="NZ_CP091430.1"/>
</dbReference>
<evidence type="ECO:0000256" key="4">
    <source>
        <dbReference type="ARBA" id="ARBA00022833"/>
    </source>
</evidence>
<dbReference type="Gene3D" id="3.40.50.720">
    <property type="entry name" value="NAD(P)-binding Rossmann-like Domain"/>
    <property type="match status" value="1"/>
</dbReference>
<dbReference type="GO" id="GO:0008743">
    <property type="term" value="F:L-threonine 3-dehydrogenase activity"/>
    <property type="evidence" value="ECO:0007669"/>
    <property type="project" value="UniProtKB-EC"/>
</dbReference>
<organism evidence="10 11">
    <name type="scientific">Paenibacillus spongiae</name>
    <dbReference type="NCBI Taxonomy" id="2909671"/>
    <lineage>
        <taxon>Bacteria</taxon>
        <taxon>Bacillati</taxon>
        <taxon>Bacillota</taxon>
        <taxon>Bacilli</taxon>
        <taxon>Bacillales</taxon>
        <taxon>Paenibacillaceae</taxon>
        <taxon>Paenibacillus</taxon>
    </lineage>
</organism>
<evidence type="ECO:0000256" key="6">
    <source>
        <dbReference type="ARBA" id="ARBA00023027"/>
    </source>
</evidence>
<dbReference type="InterPro" id="IPR013154">
    <property type="entry name" value="ADH-like_N"/>
</dbReference>
<dbReference type="InterPro" id="IPR004627">
    <property type="entry name" value="L-Threonine_3-DHase"/>
</dbReference>
<evidence type="ECO:0000256" key="3">
    <source>
        <dbReference type="ARBA" id="ARBA00022723"/>
    </source>
</evidence>
<dbReference type="SUPFAM" id="SSF51735">
    <property type="entry name" value="NAD(P)-binding Rossmann-fold domains"/>
    <property type="match status" value="1"/>
</dbReference>
<keyword evidence="5 10" id="KW-0560">Oxidoreductase</keyword>
<reference evidence="10" key="1">
    <citation type="submission" date="2022-01" db="EMBL/GenBank/DDBJ databases">
        <title>Paenibacillus spongiae sp. nov., isolated from marine sponge.</title>
        <authorList>
            <person name="Li Z."/>
            <person name="Zhang M."/>
        </authorList>
    </citation>
    <scope>NUCLEOTIDE SEQUENCE</scope>
    <source>
        <strain evidence="10">PHS-Z3</strain>
    </source>
</reference>
<dbReference type="InterPro" id="IPR013149">
    <property type="entry name" value="ADH-like_C"/>
</dbReference>
<dbReference type="NCBIfam" id="NF003808">
    <property type="entry name" value="PRK05396.1"/>
    <property type="match status" value="1"/>
</dbReference>
<dbReference type="NCBIfam" id="TIGR00692">
    <property type="entry name" value="tdh"/>
    <property type="match status" value="1"/>
</dbReference>
<dbReference type="PROSITE" id="PS00059">
    <property type="entry name" value="ADH_ZINC"/>
    <property type="match status" value="1"/>
</dbReference>
<keyword evidence="4 8" id="KW-0862">Zinc</keyword>
<dbReference type="Pfam" id="PF00107">
    <property type="entry name" value="ADH_zinc_N"/>
    <property type="match status" value="1"/>
</dbReference>
<keyword evidence="6" id="KW-0520">NAD</keyword>
<evidence type="ECO:0000256" key="2">
    <source>
        <dbReference type="ARBA" id="ARBA00022490"/>
    </source>
</evidence>
<evidence type="ECO:0000256" key="8">
    <source>
        <dbReference type="RuleBase" id="RU361277"/>
    </source>
</evidence>
<dbReference type="SMART" id="SM00829">
    <property type="entry name" value="PKS_ER"/>
    <property type="match status" value="1"/>
</dbReference>
<dbReference type="Gene3D" id="3.90.180.10">
    <property type="entry name" value="Medium-chain alcohol dehydrogenases, catalytic domain"/>
    <property type="match status" value="1"/>
</dbReference>
<dbReference type="Proteomes" id="UP001057877">
    <property type="component" value="Chromosome"/>
</dbReference>
<evidence type="ECO:0000256" key="7">
    <source>
        <dbReference type="NCBIfam" id="TIGR00692"/>
    </source>
</evidence>
<evidence type="ECO:0000259" key="9">
    <source>
        <dbReference type="SMART" id="SM00829"/>
    </source>
</evidence>
<evidence type="ECO:0000256" key="5">
    <source>
        <dbReference type="ARBA" id="ARBA00023002"/>
    </source>
</evidence>
<evidence type="ECO:0000256" key="1">
    <source>
        <dbReference type="ARBA" id="ARBA00001947"/>
    </source>
</evidence>
<accession>A0ABY5SH42</accession>
<keyword evidence="11" id="KW-1185">Reference proteome</keyword>
<feature type="domain" description="Enoyl reductase (ER)" evidence="9">
    <location>
        <begin position="16"/>
        <end position="344"/>
    </location>
</feature>
<dbReference type="InterPro" id="IPR020843">
    <property type="entry name" value="ER"/>
</dbReference>
<evidence type="ECO:0000313" key="10">
    <source>
        <dbReference type="EMBL" id="UVI33321.1"/>
    </source>
</evidence>
<name>A0ABY5SH42_9BACL</name>
<proteinExistence type="inferred from homology"/>
<dbReference type="Pfam" id="PF08240">
    <property type="entry name" value="ADH_N"/>
    <property type="match status" value="1"/>
</dbReference>
<comment type="cofactor">
    <cofactor evidence="1 8">
        <name>Zn(2+)</name>
        <dbReference type="ChEBI" id="CHEBI:29105"/>
    </cofactor>
</comment>
<dbReference type="EC" id="1.1.1.103" evidence="7"/>
<keyword evidence="3 8" id="KW-0479">Metal-binding</keyword>
<dbReference type="InterPro" id="IPR011032">
    <property type="entry name" value="GroES-like_sf"/>
</dbReference>
<protein>
    <recommendedName>
        <fullName evidence="7">L-threonine 3-dehydrogenase</fullName>
        <ecNumber evidence="7">1.1.1.103</ecNumber>
    </recommendedName>
</protein>
<dbReference type="PANTHER" id="PTHR43401:SF2">
    <property type="entry name" value="L-THREONINE 3-DEHYDROGENASE"/>
    <property type="match status" value="1"/>
</dbReference>
<dbReference type="InterPro" id="IPR002328">
    <property type="entry name" value="ADH_Zn_CS"/>
</dbReference>
<keyword evidence="2" id="KW-0963">Cytoplasm</keyword>
<evidence type="ECO:0000313" key="11">
    <source>
        <dbReference type="Proteomes" id="UP001057877"/>
    </source>
</evidence>
<dbReference type="PANTHER" id="PTHR43401">
    <property type="entry name" value="L-THREONINE 3-DEHYDROGENASE"/>
    <property type="match status" value="1"/>
</dbReference>
<dbReference type="InterPro" id="IPR036291">
    <property type="entry name" value="NAD(P)-bd_dom_sf"/>
</dbReference>
<comment type="similarity">
    <text evidence="8">Belongs to the zinc-containing alcohol dehydrogenase family.</text>
</comment>
<sequence>MPQTMWGLVKETRGPGAVLREVPVPVCKSDEVLVKVKSSSICGTDVHIYKWDEWADRTVVTPNVFGHEFSGVVEAVGESVTHVKIGDSISAEGHMPCGLCRACRTGQAHVCARTISFGINAPGCFAEYTVVKAANVIHNHPDMSHEIACLQDPLGNAVQAVMAGDIVGKSVAVIGAGPIGLMAIATARACGAGAVIAVDINPYRLQMAQQMGADYVVNNTEVPMVESIMAYTGGEGAEVVLEMSGHPAAIREGLEAAAPGARVSLLGIPTSEISLDLSRHVIFKGLHISGITGRRMYQTWFQLKGLLEEKRVDLHPLITHRMPLERYEDAFELMMSGKCGKIVFTEVGHG</sequence>
<dbReference type="EMBL" id="CP091430">
    <property type="protein sequence ID" value="UVI33321.1"/>
    <property type="molecule type" value="Genomic_DNA"/>
</dbReference>
<gene>
    <name evidence="10" type="primary">tdh</name>
    <name evidence="10" type="ORF">L1F29_16390</name>
</gene>
<dbReference type="SUPFAM" id="SSF50129">
    <property type="entry name" value="GroES-like"/>
    <property type="match status" value="1"/>
</dbReference>